<protein>
    <submittedName>
        <fullName evidence="3">Uncharacterized protein</fullName>
    </submittedName>
</protein>
<proteinExistence type="predicted"/>
<keyword evidence="4" id="KW-1185">Reference proteome</keyword>
<dbReference type="OMA" id="KWIACSS"/>
<feature type="signal peptide" evidence="2">
    <location>
        <begin position="1"/>
        <end position="25"/>
    </location>
</feature>
<dbReference type="eggNOG" id="ENOG502RW18">
    <property type="taxonomic scope" value="Eukaryota"/>
</dbReference>
<dbReference type="Proteomes" id="UP000266841">
    <property type="component" value="Unassembled WGS sequence"/>
</dbReference>
<dbReference type="AlphaFoldDB" id="K0SLD9"/>
<evidence type="ECO:0000313" key="3">
    <source>
        <dbReference type="EMBL" id="EJK61746.1"/>
    </source>
</evidence>
<dbReference type="OrthoDB" id="42403at2759"/>
<gene>
    <name evidence="3" type="ORF">THAOC_17711</name>
</gene>
<keyword evidence="2" id="KW-0732">Signal</keyword>
<dbReference type="EMBL" id="AGNL01019553">
    <property type="protein sequence ID" value="EJK61746.1"/>
    <property type="molecule type" value="Genomic_DNA"/>
</dbReference>
<organism evidence="3 4">
    <name type="scientific">Thalassiosira oceanica</name>
    <name type="common">Marine diatom</name>
    <dbReference type="NCBI Taxonomy" id="159749"/>
    <lineage>
        <taxon>Eukaryota</taxon>
        <taxon>Sar</taxon>
        <taxon>Stramenopiles</taxon>
        <taxon>Ochrophyta</taxon>
        <taxon>Bacillariophyta</taxon>
        <taxon>Coscinodiscophyceae</taxon>
        <taxon>Thalassiosirophycidae</taxon>
        <taxon>Thalassiosirales</taxon>
        <taxon>Thalassiosiraceae</taxon>
        <taxon>Thalassiosira</taxon>
    </lineage>
</organism>
<name>K0SLD9_THAOC</name>
<feature type="chain" id="PRO_5003837888" evidence="2">
    <location>
        <begin position="26"/>
        <end position="404"/>
    </location>
</feature>
<feature type="region of interest" description="Disordered" evidence="1">
    <location>
        <begin position="28"/>
        <end position="47"/>
    </location>
</feature>
<feature type="compositionally biased region" description="Polar residues" evidence="1">
    <location>
        <begin position="28"/>
        <end position="38"/>
    </location>
</feature>
<evidence type="ECO:0000256" key="2">
    <source>
        <dbReference type="SAM" id="SignalP"/>
    </source>
</evidence>
<evidence type="ECO:0000313" key="4">
    <source>
        <dbReference type="Proteomes" id="UP000266841"/>
    </source>
</evidence>
<comment type="caution">
    <text evidence="3">The sequence shown here is derived from an EMBL/GenBank/DDBJ whole genome shotgun (WGS) entry which is preliminary data.</text>
</comment>
<sequence length="404" mass="44207">MGPKRSIARIFFHAVPLVSVPLCSAFSQPKPSHASQESPGIADHSHQNIDLPASFHAAQLTRRKKRRKQTSVTKWIACSSTTEVARAIDKYINEGDTVAELGSQLRDSSMALCQAVGATGKALLVDVERKFPNEKKGQERTSAMRREGDEVDFFPDRAEFVETSSFQLWREALFLREYPKPQYDALVVDMSTVAGNDLDLTCISLVREFIALNRGEEDNICRAVIVKSGSLQNLARRLHHAQRIITGAQTLEEGKVGCHSSIIGAVGVKQYRETIPFVVKEGDVCIEVGSHLGTTTTEIDKAANGGSMGESRGDGFRTGELARMKTKHFGNRACATTNATYDVVYVDIGGLSGSEGLLEAVSLMASISNSLEPRCIVIKSLCIRQLSSCLIPFSEVWQKDRSNA</sequence>
<accession>K0SLD9</accession>
<reference evidence="3 4" key="1">
    <citation type="journal article" date="2012" name="Genome Biol.">
        <title>Genome and low-iron response of an oceanic diatom adapted to chronic iron limitation.</title>
        <authorList>
            <person name="Lommer M."/>
            <person name="Specht M."/>
            <person name="Roy A.S."/>
            <person name="Kraemer L."/>
            <person name="Andreson R."/>
            <person name="Gutowska M.A."/>
            <person name="Wolf J."/>
            <person name="Bergner S.V."/>
            <person name="Schilhabel M.B."/>
            <person name="Klostermeier U.C."/>
            <person name="Beiko R.G."/>
            <person name="Rosenstiel P."/>
            <person name="Hippler M."/>
            <person name="Laroche J."/>
        </authorList>
    </citation>
    <scope>NUCLEOTIDE SEQUENCE [LARGE SCALE GENOMIC DNA]</scope>
    <source>
        <strain evidence="3 4">CCMP1005</strain>
    </source>
</reference>
<evidence type="ECO:0000256" key="1">
    <source>
        <dbReference type="SAM" id="MobiDB-lite"/>
    </source>
</evidence>